<keyword evidence="3" id="KW-1185">Reference proteome</keyword>
<gene>
    <name evidence="2" type="primary">NME8_2</name>
    <name evidence="2" type="ORF">OS493_016793</name>
</gene>
<feature type="transmembrane region" description="Helical" evidence="1">
    <location>
        <begin position="115"/>
        <end position="132"/>
    </location>
</feature>
<keyword evidence="1" id="KW-0472">Membrane</keyword>
<dbReference type="OrthoDB" id="9950082at2759"/>
<evidence type="ECO:0000313" key="2">
    <source>
        <dbReference type="EMBL" id="KAJ7372867.1"/>
    </source>
</evidence>
<proteinExistence type="predicted"/>
<evidence type="ECO:0000256" key="1">
    <source>
        <dbReference type="SAM" id="Phobius"/>
    </source>
</evidence>
<dbReference type="AlphaFoldDB" id="A0A9X0CR11"/>
<organism evidence="2 3">
    <name type="scientific">Desmophyllum pertusum</name>
    <dbReference type="NCBI Taxonomy" id="174260"/>
    <lineage>
        <taxon>Eukaryota</taxon>
        <taxon>Metazoa</taxon>
        <taxon>Cnidaria</taxon>
        <taxon>Anthozoa</taxon>
        <taxon>Hexacorallia</taxon>
        <taxon>Scleractinia</taxon>
        <taxon>Caryophylliina</taxon>
        <taxon>Caryophylliidae</taxon>
        <taxon>Desmophyllum</taxon>
    </lineage>
</organism>
<name>A0A9X0CR11_9CNID</name>
<evidence type="ECO:0000313" key="3">
    <source>
        <dbReference type="Proteomes" id="UP001163046"/>
    </source>
</evidence>
<comment type="caution">
    <text evidence="2">The sequence shown here is derived from an EMBL/GenBank/DDBJ whole genome shotgun (WGS) entry which is preliminary data.</text>
</comment>
<dbReference type="EMBL" id="MU826834">
    <property type="protein sequence ID" value="KAJ7372867.1"/>
    <property type="molecule type" value="Genomic_DNA"/>
</dbReference>
<accession>A0A9X0CR11</accession>
<sequence>MTIDYASSIMTINYVSSIMTIDYASSIMTIDYASSIMTIDYASSIMTIDYASSIMTIDYASSIMTINYGGILVNAVRGCNCPLLIKTIRNELEKEHKVVDGKSERVPVSNHTHSIALWIECAGFLLVIYSWLA</sequence>
<reference evidence="2" key="1">
    <citation type="submission" date="2023-01" db="EMBL/GenBank/DDBJ databases">
        <title>Genome assembly of the deep-sea coral Lophelia pertusa.</title>
        <authorList>
            <person name="Herrera S."/>
            <person name="Cordes E."/>
        </authorList>
    </citation>
    <scope>NUCLEOTIDE SEQUENCE</scope>
    <source>
        <strain evidence="2">USNM1676648</strain>
        <tissue evidence="2">Polyp</tissue>
    </source>
</reference>
<protein>
    <submittedName>
        <fullName evidence="2">Thioredoxin domain-containing protein 3</fullName>
    </submittedName>
</protein>
<keyword evidence="1" id="KW-1133">Transmembrane helix</keyword>
<keyword evidence="1" id="KW-0812">Transmembrane</keyword>
<dbReference type="Proteomes" id="UP001163046">
    <property type="component" value="Unassembled WGS sequence"/>
</dbReference>